<keyword evidence="4" id="KW-0479">Metal-binding</keyword>
<dbReference type="STRING" id="4955.A0A1G4M938"/>
<feature type="region of interest" description="Disordered" evidence="12">
    <location>
        <begin position="237"/>
        <end position="260"/>
    </location>
</feature>
<dbReference type="SMART" id="SM00726">
    <property type="entry name" value="UIM"/>
    <property type="match status" value="2"/>
</dbReference>
<feature type="compositionally biased region" description="Low complexity" evidence="12">
    <location>
        <begin position="509"/>
        <end position="538"/>
    </location>
</feature>
<evidence type="ECO:0000256" key="11">
    <source>
        <dbReference type="PROSITE-ProRule" id="PRU00091"/>
    </source>
</evidence>
<dbReference type="PANTHER" id="PTHR47794">
    <property type="entry name" value="VACUOLAR PROTEIN SORTING-ASSOCIATED PROTEIN 27"/>
    <property type="match status" value="1"/>
</dbReference>
<evidence type="ECO:0000256" key="1">
    <source>
        <dbReference type="ARBA" id="ARBA00004125"/>
    </source>
</evidence>
<gene>
    <name evidence="15" type="ORF">LAFE_0C02608G</name>
</gene>
<organism evidence="15 16">
    <name type="scientific">Lachancea fermentati</name>
    <name type="common">Zygosaccharomyces fermentati</name>
    <dbReference type="NCBI Taxonomy" id="4955"/>
    <lineage>
        <taxon>Eukaryota</taxon>
        <taxon>Fungi</taxon>
        <taxon>Dikarya</taxon>
        <taxon>Ascomycota</taxon>
        <taxon>Saccharomycotina</taxon>
        <taxon>Saccharomycetes</taxon>
        <taxon>Saccharomycetales</taxon>
        <taxon>Saccharomycetaceae</taxon>
        <taxon>Lachancea</taxon>
    </lineage>
</organism>
<name>A0A1G4M938_LACFM</name>
<dbReference type="InterPro" id="IPR017455">
    <property type="entry name" value="Znf_FYVE-rel"/>
</dbReference>
<dbReference type="Proteomes" id="UP000190831">
    <property type="component" value="Chromosome C"/>
</dbReference>
<proteinExistence type="inferred from homology"/>
<dbReference type="GO" id="GO:0010008">
    <property type="term" value="C:endosome membrane"/>
    <property type="evidence" value="ECO:0007669"/>
    <property type="project" value="UniProtKB-SubCell"/>
</dbReference>
<protein>
    <recommendedName>
        <fullName evidence="3 10">Vacuolar protein sorting-associated protein 27</fullName>
    </recommendedName>
</protein>
<dbReference type="AlphaFoldDB" id="A0A1G4M938"/>
<dbReference type="Pfam" id="PF02809">
    <property type="entry name" value="UIM"/>
    <property type="match status" value="2"/>
</dbReference>
<evidence type="ECO:0000259" key="13">
    <source>
        <dbReference type="PROSITE" id="PS50178"/>
    </source>
</evidence>
<sequence>MAAQVNSSSQLDALIQQATSEHIPNGEIDLALSLEISDVIRSRRVPPKDSMRCLKRRIIATRSNPNSNLSSWRLAEVCVKNGGIPFIKEVCSREFMDCLEYAILENDSNEDIESVCTNMLQNLYVAFKNDSQLNYVSKVYQRLVTRGVEFPQETSVPSESATAMFDSKTPADWIDSDACMICSNKFSLLNRKHHCRSCGGIFCQEHSSHTIPLPDLGIYEPVRVCDNCYDDYDLKRQSGKKHRRKRKGHKGSTETEEDEDLKRAIELSLRESRHQDTAVPVVPVVDKQNSAANEEEDADLKAAIEASLREAAEEKKRRESAAHQPAMDYQVPAIRSPQSPNELTTAEEDDIQLFASLVERMKSQPVTAVLEDPQLQQLYRKVIRTGPKLNVALNETVTKYNTLLQMNGKISDIMNIYDSLLEKQLRDINLSQQYSVPQLPSDPYAYYNVAQAKTQEQQAYPSPHQPQAYAPQPQDSQQLPVYQNQQYNPQQFASHKSNQRIETQPYAPSSQQLSSRSQAQKYSQAEQSQSYHSQQYPSNKEMHSQFPLNQQSLVSPPINHSEQLQNLAFSSGLSQANSHPSITPYPQEEQRPAEVLSVPSEPPYPQDREENISAELPSDPPYPTDDVHRAENNNGDKSKNGITNFDFPTVPVQKPSLDGEISEETQQEVESDEPEELLIEL</sequence>
<dbReference type="InterPro" id="IPR003903">
    <property type="entry name" value="UIM_dom"/>
</dbReference>
<dbReference type="Pfam" id="PF01363">
    <property type="entry name" value="FYVE"/>
    <property type="match status" value="1"/>
</dbReference>
<dbReference type="GO" id="GO:0033565">
    <property type="term" value="C:ESCRT-0 complex"/>
    <property type="evidence" value="ECO:0007669"/>
    <property type="project" value="TreeGrafter"/>
</dbReference>
<feature type="domain" description="VHS" evidence="14">
    <location>
        <begin position="20"/>
        <end position="151"/>
    </location>
</feature>
<dbReference type="EMBL" id="LT598485">
    <property type="protein sequence ID" value="SCW00366.1"/>
    <property type="molecule type" value="Genomic_DNA"/>
</dbReference>
<evidence type="ECO:0000256" key="7">
    <source>
        <dbReference type="ARBA" id="ARBA00022771"/>
    </source>
</evidence>
<dbReference type="FunFam" id="1.25.40.90:FF:000039">
    <property type="entry name" value="Vacuolar protein sorting-associated protein 27"/>
    <property type="match status" value="1"/>
</dbReference>
<accession>A0A1G4M938</accession>
<dbReference type="InterPro" id="IPR002014">
    <property type="entry name" value="VHS_dom"/>
</dbReference>
<dbReference type="Pfam" id="PF00790">
    <property type="entry name" value="VHS"/>
    <property type="match status" value="1"/>
</dbReference>
<dbReference type="SUPFAM" id="SSF48464">
    <property type="entry name" value="ENTH/VHS domain"/>
    <property type="match status" value="1"/>
</dbReference>
<comment type="subcellular location">
    <subcellularLocation>
        <location evidence="1 10">Endosome membrane</location>
        <topology evidence="1 10">Peripheral membrane protein</topology>
        <orientation evidence="1 10">Cytoplasmic side</orientation>
    </subcellularLocation>
</comment>
<dbReference type="PROSITE" id="PS50179">
    <property type="entry name" value="VHS"/>
    <property type="match status" value="1"/>
</dbReference>
<evidence type="ECO:0000256" key="4">
    <source>
        <dbReference type="ARBA" id="ARBA00022723"/>
    </source>
</evidence>
<dbReference type="Gene3D" id="1.25.40.90">
    <property type="match status" value="1"/>
</dbReference>
<evidence type="ECO:0000313" key="15">
    <source>
        <dbReference type="EMBL" id="SCW00366.1"/>
    </source>
</evidence>
<feature type="compositionally biased region" description="Polar residues" evidence="12">
    <location>
        <begin position="492"/>
        <end position="508"/>
    </location>
</feature>
<dbReference type="CDD" id="cd16979">
    <property type="entry name" value="VHS_Vps27"/>
    <property type="match status" value="1"/>
</dbReference>
<feature type="region of interest" description="Disordered" evidence="12">
    <location>
        <begin position="492"/>
        <end position="544"/>
    </location>
</feature>
<feature type="compositionally biased region" description="Acidic residues" evidence="12">
    <location>
        <begin position="660"/>
        <end position="681"/>
    </location>
</feature>
<feature type="region of interest" description="Disordered" evidence="12">
    <location>
        <begin position="573"/>
        <end position="681"/>
    </location>
</feature>
<dbReference type="SUPFAM" id="SSF57903">
    <property type="entry name" value="FYVE/PHD zinc finger"/>
    <property type="match status" value="1"/>
</dbReference>
<feature type="region of interest" description="Disordered" evidence="12">
    <location>
        <begin position="276"/>
        <end position="299"/>
    </location>
</feature>
<evidence type="ECO:0000259" key="14">
    <source>
        <dbReference type="PROSITE" id="PS50179"/>
    </source>
</evidence>
<evidence type="ECO:0000256" key="12">
    <source>
        <dbReference type="SAM" id="MobiDB-lite"/>
    </source>
</evidence>
<feature type="region of interest" description="Disordered" evidence="12">
    <location>
        <begin position="455"/>
        <end position="475"/>
    </location>
</feature>
<dbReference type="GO" id="GO:0008270">
    <property type="term" value="F:zinc ion binding"/>
    <property type="evidence" value="ECO:0007669"/>
    <property type="project" value="UniProtKB-KW"/>
</dbReference>
<dbReference type="PROSITE" id="PS50330">
    <property type="entry name" value="UIM"/>
    <property type="match status" value="2"/>
</dbReference>
<comment type="function">
    <text evidence="10">Component of the ESCRT-0 complex which is the sorting receptor for ubiquitinated cargo proteins at the multivesicular body (MVB) and recruits ESCRT-I to the MVB outer membrane.</text>
</comment>
<dbReference type="GO" id="GO:0006623">
    <property type="term" value="P:protein targeting to vacuole"/>
    <property type="evidence" value="ECO:0007669"/>
    <property type="project" value="TreeGrafter"/>
</dbReference>
<feature type="compositionally biased region" description="Low complexity" evidence="12">
    <location>
        <begin position="457"/>
        <end position="475"/>
    </location>
</feature>
<keyword evidence="7 11" id="KW-0863">Zinc-finger</keyword>
<feature type="domain" description="FYVE-type" evidence="13">
    <location>
        <begin position="173"/>
        <end position="233"/>
    </location>
</feature>
<dbReference type="InterPro" id="IPR011011">
    <property type="entry name" value="Znf_FYVE_PHD"/>
</dbReference>
<dbReference type="GO" id="GO:0043328">
    <property type="term" value="P:protein transport to vacuole involved in ubiquitin-dependent protein catabolic process via the multivesicular body sorting pathway"/>
    <property type="evidence" value="ECO:0007669"/>
    <property type="project" value="TreeGrafter"/>
</dbReference>
<dbReference type="PROSITE" id="PS50178">
    <property type="entry name" value="ZF_FYVE"/>
    <property type="match status" value="1"/>
</dbReference>
<dbReference type="OrthoDB" id="957735at2759"/>
<evidence type="ECO:0000256" key="8">
    <source>
        <dbReference type="ARBA" id="ARBA00022833"/>
    </source>
</evidence>
<keyword evidence="8" id="KW-0862">Zinc</keyword>
<dbReference type="InterPro" id="IPR013083">
    <property type="entry name" value="Znf_RING/FYVE/PHD"/>
</dbReference>
<dbReference type="InterPro" id="IPR017073">
    <property type="entry name" value="HGS/VPS27"/>
</dbReference>
<keyword evidence="16" id="KW-1185">Reference proteome</keyword>
<evidence type="ECO:0000256" key="6">
    <source>
        <dbReference type="ARBA" id="ARBA00022753"/>
    </source>
</evidence>
<dbReference type="Gene3D" id="1.20.5.1940">
    <property type="match status" value="1"/>
</dbReference>
<dbReference type="GO" id="GO:0043130">
    <property type="term" value="F:ubiquitin binding"/>
    <property type="evidence" value="ECO:0007669"/>
    <property type="project" value="InterPro"/>
</dbReference>
<keyword evidence="6 10" id="KW-0967">Endosome</keyword>
<dbReference type="GO" id="GO:0032266">
    <property type="term" value="F:phosphatidylinositol-3-phosphate binding"/>
    <property type="evidence" value="ECO:0007669"/>
    <property type="project" value="UniProtKB-ARBA"/>
</dbReference>
<reference evidence="15 16" key="1">
    <citation type="submission" date="2016-03" db="EMBL/GenBank/DDBJ databases">
        <authorList>
            <person name="Devillers H."/>
        </authorList>
    </citation>
    <scope>NUCLEOTIDE SEQUENCE [LARGE SCALE GENOMIC DNA]</scope>
    <source>
        <strain evidence="15">CBS 6772</strain>
    </source>
</reference>
<dbReference type="InterPro" id="IPR008942">
    <property type="entry name" value="ENTH_VHS"/>
</dbReference>
<evidence type="ECO:0000256" key="5">
    <source>
        <dbReference type="ARBA" id="ARBA00022737"/>
    </source>
</evidence>
<comment type="subunit">
    <text evidence="10">Component of the ESCRT-0 complex composed of HSE1 and VPS27.</text>
</comment>
<evidence type="ECO:0000256" key="2">
    <source>
        <dbReference type="ARBA" id="ARBA00008597"/>
    </source>
</evidence>
<dbReference type="SMART" id="SM00064">
    <property type="entry name" value="FYVE"/>
    <property type="match status" value="1"/>
</dbReference>
<dbReference type="InterPro" id="IPR000306">
    <property type="entry name" value="Znf_FYVE"/>
</dbReference>
<evidence type="ECO:0000256" key="3">
    <source>
        <dbReference type="ARBA" id="ARBA00017753"/>
    </source>
</evidence>
<dbReference type="Gene3D" id="3.30.40.10">
    <property type="entry name" value="Zinc/RING finger domain, C3HC4 (zinc finger)"/>
    <property type="match status" value="1"/>
</dbReference>
<dbReference type="CDD" id="cd21385">
    <property type="entry name" value="GAT_Vps27"/>
    <property type="match status" value="1"/>
</dbReference>
<evidence type="ECO:0000256" key="9">
    <source>
        <dbReference type="ARBA" id="ARBA00023136"/>
    </source>
</evidence>
<dbReference type="Gene3D" id="6.10.140.100">
    <property type="match status" value="1"/>
</dbReference>
<keyword evidence="9 10" id="KW-0472">Membrane</keyword>
<comment type="similarity">
    <text evidence="2 10">Belongs to the VPS27 family.</text>
</comment>
<dbReference type="InterPro" id="IPR049425">
    <property type="entry name" value="Vps27_GAT-like"/>
</dbReference>
<feature type="compositionally biased region" description="Basic residues" evidence="12">
    <location>
        <begin position="237"/>
        <end position="250"/>
    </location>
</feature>
<dbReference type="OMA" id="QHPAYNK"/>
<evidence type="ECO:0000256" key="10">
    <source>
        <dbReference type="PIRNR" id="PIRNR036956"/>
    </source>
</evidence>
<dbReference type="Pfam" id="PF21356">
    <property type="entry name" value="Vps27_GAT-like"/>
    <property type="match status" value="1"/>
</dbReference>
<dbReference type="SMART" id="SM00288">
    <property type="entry name" value="VHS"/>
    <property type="match status" value="1"/>
</dbReference>
<dbReference type="PANTHER" id="PTHR47794:SF1">
    <property type="entry name" value="VACUOLAR PROTEIN SORTING-ASSOCIATED PROTEIN 27"/>
    <property type="match status" value="1"/>
</dbReference>
<keyword evidence="5" id="KW-0677">Repeat</keyword>
<feature type="compositionally biased region" description="Basic and acidic residues" evidence="12">
    <location>
        <begin position="625"/>
        <end position="639"/>
    </location>
</feature>
<dbReference type="PIRSF" id="PIRSF036956">
    <property type="entry name" value="Hrs_Vps27"/>
    <property type="match status" value="1"/>
</dbReference>
<evidence type="ECO:0000313" key="16">
    <source>
        <dbReference type="Proteomes" id="UP000190831"/>
    </source>
</evidence>